<dbReference type="Proteomes" id="UP000782312">
    <property type="component" value="Unassembled WGS sequence"/>
</dbReference>
<dbReference type="PANTHER" id="PTHR42866:SF1">
    <property type="entry name" value="SPORE COAT POLYSACCHARIDE BIOSYNTHESIS PROTEIN SPSF"/>
    <property type="match status" value="1"/>
</dbReference>
<dbReference type="Gene3D" id="3.90.550.10">
    <property type="entry name" value="Spore Coat Polysaccharide Biosynthesis Protein SpsA, Chain A"/>
    <property type="match status" value="1"/>
</dbReference>
<protein>
    <recommendedName>
        <fullName evidence="3">3-deoxy-manno-octulosonate cytidylyltransferase</fullName>
    </recommendedName>
</protein>
<reference evidence="1" key="1">
    <citation type="submission" date="2020-07" db="EMBL/GenBank/DDBJ databases">
        <title>Huge and variable diversity of episymbiotic CPR bacteria and DPANN archaea in groundwater ecosystems.</title>
        <authorList>
            <person name="He C.Y."/>
            <person name="Keren R."/>
            <person name="Whittaker M."/>
            <person name="Farag I.F."/>
            <person name="Doudna J."/>
            <person name="Cate J.H.D."/>
            <person name="Banfield J.F."/>
        </authorList>
    </citation>
    <scope>NUCLEOTIDE SEQUENCE</scope>
    <source>
        <strain evidence="1">NC_groundwater_763_Ag_S-0.2um_68_21</strain>
    </source>
</reference>
<dbReference type="InterPro" id="IPR029044">
    <property type="entry name" value="Nucleotide-diphossugar_trans"/>
</dbReference>
<accession>A0A932HYD3</accession>
<gene>
    <name evidence="1" type="ORF">HYZ11_00180</name>
</gene>
<dbReference type="PANTHER" id="PTHR42866">
    <property type="entry name" value="3-DEOXY-MANNO-OCTULOSONATE CYTIDYLYLTRANSFERASE"/>
    <property type="match status" value="1"/>
</dbReference>
<evidence type="ECO:0000313" key="1">
    <source>
        <dbReference type="EMBL" id="MBI3126004.1"/>
    </source>
</evidence>
<sequence>MAAELKIGALVPVRLASERLPRKALQPIAGRPVIVHLLDRFCASKFLAPERVVVCTTEEREDDPLVPVAEAAGVSVFRGSRDDIIDRFHRAVEHFGFGAVIQADGDDPCTDPAYMDLCMERLLADPSLDIVFGEELPLGLASKAIRASAIRKVREHYLTERNDTGFIYYFTKTGLCRVDKVRPVSEAHRHETARLTLDYPEDLMFFQALFDELYEEGKVFGVGEIVALLRRRPDLLAINAGLAERYMKRTRELARLEYRVDGQVHKVQV</sequence>
<dbReference type="Pfam" id="PF02348">
    <property type="entry name" value="CTP_transf_3"/>
    <property type="match status" value="1"/>
</dbReference>
<organism evidence="1 2">
    <name type="scientific">Tectimicrobiota bacterium</name>
    <dbReference type="NCBI Taxonomy" id="2528274"/>
    <lineage>
        <taxon>Bacteria</taxon>
        <taxon>Pseudomonadati</taxon>
        <taxon>Nitrospinota/Tectimicrobiota group</taxon>
        <taxon>Candidatus Tectimicrobiota</taxon>
    </lineage>
</organism>
<name>A0A932HYD3_UNCTE</name>
<dbReference type="SUPFAM" id="SSF53448">
    <property type="entry name" value="Nucleotide-diphospho-sugar transferases"/>
    <property type="match status" value="1"/>
</dbReference>
<evidence type="ECO:0000313" key="2">
    <source>
        <dbReference type="Proteomes" id="UP000782312"/>
    </source>
</evidence>
<dbReference type="GO" id="GO:0005829">
    <property type="term" value="C:cytosol"/>
    <property type="evidence" value="ECO:0007669"/>
    <property type="project" value="TreeGrafter"/>
</dbReference>
<dbReference type="EMBL" id="JACPUR010000001">
    <property type="protein sequence ID" value="MBI3126004.1"/>
    <property type="molecule type" value="Genomic_DNA"/>
</dbReference>
<proteinExistence type="predicted"/>
<evidence type="ECO:0008006" key="3">
    <source>
        <dbReference type="Google" id="ProtNLM"/>
    </source>
</evidence>
<dbReference type="InterPro" id="IPR003329">
    <property type="entry name" value="Cytidylyl_trans"/>
</dbReference>
<dbReference type="AlphaFoldDB" id="A0A932HYD3"/>
<comment type="caution">
    <text evidence="1">The sequence shown here is derived from an EMBL/GenBank/DDBJ whole genome shotgun (WGS) entry which is preliminary data.</text>
</comment>